<accession>A0ABY7G9R4</accession>
<protein>
    <submittedName>
        <fullName evidence="1">Uncharacterized protein</fullName>
    </submittedName>
</protein>
<keyword evidence="2" id="KW-1185">Reference proteome</keyword>
<dbReference type="EMBL" id="CP111028">
    <property type="protein sequence ID" value="WAR30870.1"/>
    <property type="molecule type" value="Genomic_DNA"/>
</dbReference>
<gene>
    <name evidence="1" type="ORF">MAR_033412</name>
</gene>
<sequence>MSQKETLPLNRTLRHEEVKEVQNEQQKLEWKIQQQKAERSDRYRRLTKRRHKPESENNVQIKIAKKESEKETVYLGKKM</sequence>
<evidence type="ECO:0000313" key="2">
    <source>
        <dbReference type="Proteomes" id="UP001164746"/>
    </source>
</evidence>
<name>A0ABY7G9R4_MYAAR</name>
<reference evidence="1" key="1">
    <citation type="submission" date="2022-11" db="EMBL/GenBank/DDBJ databases">
        <title>Centuries of genome instability and evolution in soft-shell clam transmissible cancer (bioRxiv).</title>
        <authorList>
            <person name="Hart S.F.M."/>
            <person name="Yonemitsu M.A."/>
            <person name="Giersch R.M."/>
            <person name="Beal B.F."/>
            <person name="Arriagada G."/>
            <person name="Davis B.W."/>
            <person name="Ostrander E.A."/>
            <person name="Goff S.P."/>
            <person name="Metzger M.J."/>
        </authorList>
    </citation>
    <scope>NUCLEOTIDE SEQUENCE</scope>
    <source>
        <strain evidence="1">MELC-2E11</strain>
        <tissue evidence="1">Siphon/mantle</tissue>
    </source>
</reference>
<organism evidence="1 2">
    <name type="scientific">Mya arenaria</name>
    <name type="common">Soft-shell clam</name>
    <dbReference type="NCBI Taxonomy" id="6604"/>
    <lineage>
        <taxon>Eukaryota</taxon>
        <taxon>Metazoa</taxon>
        <taxon>Spiralia</taxon>
        <taxon>Lophotrochozoa</taxon>
        <taxon>Mollusca</taxon>
        <taxon>Bivalvia</taxon>
        <taxon>Autobranchia</taxon>
        <taxon>Heteroconchia</taxon>
        <taxon>Euheterodonta</taxon>
        <taxon>Imparidentia</taxon>
        <taxon>Neoheterodontei</taxon>
        <taxon>Myida</taxon>
        <taxon>Myoidea</taxon>
        <taxon>Myidae</taxon>
        <taxon>Mya</taxon>
    </lineage>
</organism>
<evidence type="ECO:0000313" key="1">
    <source>
        <dbReference type="EMBL" id="WAR30870.1"/>
    </source>
</evidence>
<dbReference type="Proteomes" id="UP001164746">
    <property type="component" value="Chromosome 17"/>
</dbReference>
<proteinExistence type="predicted"/>